<evidence type="ECO:0000313" key="11">
    <source>
        <dbReference type="EMBL" id="CCA68069.1"/>
    </source>
</evidence>
<name>G4T9U6_SERID</name>
<evidence type="ECO:0000256" key="8">
    <source>
        <dbReference type="ARBA" id="ARBA00023157"/>
    </source>
</evidence>
<dbReference type="SUPFAM" id="SSF55486">
    <property type="entry name" value="Metalloproteases ('zincins'), catalytic domain"/>
    <property type="match status" value="1"/>
</dbReference>
<feature type="chain" id="PRO_5003468292" evidence="9">
    <location>
        <begin position="19"/>
        <end position="291"/>
    </location>
</feature>
<dbReference type="GO" id="GO:0006508">
    <property type="term" value="P:proteolysis"/>
    <property type="evidence" value="ECO:0007669"/>
    <property type="project" value="UniProtKB-KW"/>
</dbReference>
<dbReference type="EMBL" id="CAFZ01000025">
    <property type="protein sequence ID" value="CCA68069.1"/>
    <property type="molecule type" value="Genomic_DNA"/>
</dbReference>
<dbReference type="OMA" id="YWHVIAT"/>
<dbReference type="CDD" id="cd04275">
    <property type="entry name" value="ZnMc_pappalysin_like"/>
    <property type="match status" value="1"/>
</dbReference>
<keyword evidence="2 11" id="KW-0645">Protease</keyword>
<dbReference type="GO" id="GO:0008237">
    <property type="term" value="F:metallopeptidase activity"/>
    <property type="evidence" value="ECO:0007669"/>
    <property type="project" value="UniProtKB-KW"/>
</dbReference>
<evidence type="ECO:0000256" key="4">
    <source>
        <dbReference type="ARBA" id="ARBA00022729"/>
    </source>
</evidence>
<keyword evidence="8" id="KW-1015">Disulfide bond</keyword>
<comment type="caution">
    <text evidence="11">The sequence shown here is derived from an EMBL/GenBank/DDBJ whole genome shotgun (WGS) entry which is preliminary data.</text>
</comment>
<keyword evidence="12" id="KW-1185">Reference proteome</keyword>
<dbReference type="STRING" id="1109443.G4T9U6"/>
<dbReference type="Proteomes" id="UP000007148">
    <property type="component" value="Unassembled WGS sequence"/>
</dbReference>
<keyword evidence="4 9" id="KW-0732">Signal</keyword>
<evidence type="ECO:0000256" key="2">
    <source>
        <dbReference type="ARBA" id="ARBA00022670"/>
    </source>
</evidence>
<keyword evidence="3" id="KW-0479">Metal-binding</keyword>
<keyword evidence="7 11" id="KW-0482">Metalloprotease</keyword>
<keyword evidence="6" id="KW-0862">Zinc</keyword>
<dbReference type="Pfam" id="PF05572">
    <property type="entry name" value="Peptidase_M43"/>
    <property type="match status" value="1"/>
</dbReference>
<gene>
    <name evidence="11" type="ORF">PIIN_01936</name>
</gene>
<keyword evidence="5" id="KW-0378">Hydrolase</keyword>
<proteinExistence type="inferred from homology"/>
<reference evidence="11 12" key="1">
    <citation type="journal article" date="2011" name="PLoS Pathog.">
        <title>Endophytic Life Strategies Decoded by Genome and Transcriptome Analyses of the Mutualistic Root Symbiont Piriformospora indica.</title>
        <authorList>
            <person name="Zuccaro A."/>
            <person name="Lahrmann U."/>
            <person name="Guldener U."/>
            <person name="Langen G."/>
            <person name="Pfiffi S."/>
            <person name="Biedenkopf D."/>
            <person name="Wong P."/>
            <person name="Samans B."/>
            <person name="Grimm C."/>
            <person name="Basiewicz M."/>
            <person name="Murat C."/>
            <person name="Martin F."/>
            <person name="Kogel K.H."/>
        </authorList>
    </citation>
    <scope>NUCLEOTIDE SEQUENCE [LARGE SCALE GENOMIC DNA]</scope>
    <source>
        <strain evidence="11 12">DSM 11827</strain>
    </source>
</reference>
<dbReference type="InterPro" id="IPR008754">
    <property type="entry name" value="Peptidase_M43"/>
</dbReference>
<dbReference type="Gene3D" id="3.40.390.10">
    <property type="entry name" value="Collagenase (Catalytic Domain)"/>
    <property type="match status" value="1"/>
</dbReference>
<dbReference type="eggNOG" id="ENOG502RYKG">
    <property type="taxonomic scope" value="Eukaryota"/>
</dbReference>
<evidence type="ECO:0000256" key="9">
    <source>
        <dbReference type="SAM" id="SignalP"/>
    </source>
</evidence>
<protein>
    <submittedName>
        <fullName evidence="11">Related to metalloprotease MEP1</fullName>
    </submittedName>
</protein>
<evidence type="ECO:0000256" key="7">
    <source>
        <dbReference type="ARBA" id="ARBA00023049"/>
    </source>
</evidence>
<evidence type="ECO:0000259" key="10">
    <source>
        <dbReference type="Pfam" id="PF05572"/>
    </source>
</evidence>
<dbReference type="MEROPS" id="M43.008"/>
<evidence type="ECO:0000256" key="6">
    <source>
        <dbReference type="ARBA" id="ARBA00022833"/>
    </source>
</evidence>
<dbReference type="InterPro" id="IPR024079">
    <property type="entry name" value="MetalloPept_cat_dom_sf"/>
</dbReference>
<evidence type="ECO:0000256" key="1">
    <source>
        <dbReference type="ARBA" id="ARBA00008721"/>
    </source>
</evidence>
<dbReference type="PANTHER" id="PTHR47466:SF1">
    <property type="entry name" value="METALLOPROTEASE MEP1 (AFU_ORTHOLOGUE AFUA_1G07730)-RELATED"/>
    <property type="match status" value="1"/>
</dbReference>
<evidence type="ECO:0000256" key="5">
    <source>
        <dbReference type="ARBA" id="ARBA00022801"/>
    </source>
</evidence>
<dbReference type="InParanoid" id="G4T9U6"/>
<dbReference type="PANTHER" id="PTHR47466">
    <property type="match status" value="1"/>
</dbReference>
<comment type="similarity">
    <text evidence="1">Belongs to the peptidase M43B family.</text>
</comment>
<feature type="signal peptide" evidence="9">
    <location>
        <begin position="1"/>
        <end position="18"/>
    </location>
</feature>
<dbReference type="GO" id="GO:0046872">
    <property type="term" value="F:metal ion binding"/>
    <property type="evidence" value="ECO:0007669"/>
    <property type="project" value="UniProtKB-KW"/>
</dbReference>
<organism evidence="11 12">
    <name type="scientific">Serendipita indica (strain DSM 11827)</name>
    <name type="common">Root endophyte fungus</name>
    <name type="synonym">Piriformospora indica</name>
    <dbReference type="NCBI Taxonomy" id="1109443"/>
    <lineage>
        <taxon>Eukaryota</taxon>
        <taxon>Fungi</taxon>
        <taxon>Dikarya</taxon>
        <taxon>Basidiomycota</taxon>
        <taxon>Agaricomycotina</taxon>
        <taxon>Agaricomycetes</taxon>
        <taxon>Sebacinales</taxon>
        <taxon>Serendipitaceae</taxon>
        <taxon>Serendipita</taxon>
    </lineage>
</organism>
<dbReference type="OrthoDB" id="536211at2759"/>
<evidence type="ECO:0000313" key="12">
    <source>
        <dbReference type="Proteomes" id="UP000007148"/>
    </source>
</evidence>
<accession>G4T9U6</accession>
<evidence type="ECO:0000256" key="3">
    <source>
        <dbReference type="ARBA" id="ARBA00022723"/>
    </source>
</evidence>
<sequence>MRFTSLFFGLFALTFALAAPLANETAADGDVEHRGCKNSLTVEEANDVQTRFAADLAKANIGDLEPNSTRTAPVKVVWHIIYPNLWSGGYLSNSDVQRSISYLNSHYSGTGIQFTLTRITRTRNYNWYYYANDGNAYQTAMKNALRQGGRDTLNVYTVNFGDDTLGYATWPWNYAGNPRNDGVVIKYNTVPGGSSSNYNQGKTLTHEVGHWLGLFHVFQGQSCSGNGDYVVDTPPQRTPTYGCPTYKDSCPGGGPDSIHNFMDYSYDRCMYQFTYWQAYRARQAAAIYRGL</sequence>
<dbReference type="HOGENOM" id="CLU_048726_1_1_1"/>
<feature type="domain" description="Peptidase M43 pregnancy-associated plasma-A" evidence="10">
    <location>
        <begin position="166"/>
        <end position="283"/>
    </location>
</feature>
<dbReference type="AlphaFoldDB" id="G4T9U6"/>